<dbReference type="InterPro" id="IPR016181">
    <property type="entry name" value="Acyl_CoA_acyltransferase"/>
</dbReference>
<dbReference type="AlphaFoldDB" id="A0A4Q1SFM7"/>
<evidence type="ECO:0000259" key="3">
    <source>
        <dbReference type="PROSITE" id="PS51186"/>
    </source>
</evidence>
<dbReference type="PANTHER" id="PTHR43877:SF1">
    <property type="entry name" value="ACETYLTRANSFERASE"/>
    <property type="match status" value="1"/>
</dbReference>
<dbReference type="PANTHER" id="PTHR43877">
    <property type="entry name" value="AMINOALKYLPHOSPHONATE N-ACETYLTRANSFERASE-RELATED-RELATED"/>
    <property type="match status" value="1"/>
</dbReference>
<evidence type="ECO:0000313" key="4">
    <source>
        <dbReference type="EMBL" id="RXS96401.1"/>
    </source>
</evidence>
<evidence type="ECO:0000256" key="2">
    <source>
        <dbReference type="ARBA" id="ARBA00023315"/>
    </source>
</evidence>
<dbReference type="OrthoDB" id="118465at2"/>
<evidence type="ECO:0000256" key="1">
    <source>
        <dbReference type="ARBA" id="ARBA00022679"/>
    </source>
</evidence>
<evidence type="ECO:0000313" key="5">
    <source>
        <dbReference type="Proteomes" id="UP000290253"/>
    </source>
</evidence>
<dbReference type="PROSITE" id="PS51186">
    <property type="entry name" value="GNAT"/>
    <property type="match status" value="1"/>
</dbReference>
<reference evidence="4 5" key="1">
    <citation type="journal article" date="2016" name="Int. J. Syst. Evol. Microbiol.">
        <title>Acidipila dinghuensis sp. nov., an acidobacterium isolated from forest soil.</title>
        <authorList>
            <person name="Jiang Y.W."/>
            <person name="Wang J."/>
            <person name="Chen M.H."/>
            <person name="Lv Y.Y."/>
            <person name="Qiu L.H."/>
        </authorList>
    </citation>
    <scope>NUCLEOTIDE SEQUENCE [LARGE SCALE GENOMIC DNA]</scope>
    <source>
        <strain evidence="4 5">DHOF10</strain>
    </source>
</reference>
<gene>
    <name evidence="4" type="ORF">ESZ00_00055</name>
</gene>
<dbReference type="EMBL" id="SDMK01000001">
    <property type="protein sequence ID" value="RXS96401.1"/>
    <property type="molecule type" value="Genomic_DNA"/>
</dbReference>
<dbReference type="GO" id="GO:0016747">
    <property type="term" value="F:acyltransferase activity, transferring groups other than amino-acyl groups"/>
    <property type="evidence" value="ECO:0007669"/>
    <property type="project" value="InterPro"/>
</dbReference>
<dbReference type="CDD" id="cd04301">
    <property type="entry name" value="NAT_SF"/>
    <property type="match status" value="1"/>
</dbReference>
<keyword evidence="2" id="KW-0012">Acyltransferase</keyword>
<dbReference type="InterPro" id="IPR000182">
    <property type="entry name" value="GNAT_dom"/>
</dbReference>
<dbReference type="SUPFAM" id="SSF55729">
    <property type="entry name" value="Acyl-CoA N-acyltransferases (Nat)"/>
    <property type="match status" value="1"/>
</dbReference>
<protein>
    <submittedName>
        <fullName evidence="4">GNAT family N-acetyltransferase</fullName>
    </submittedName>
</protein>
<dbReference type="Gene3D" id="3.40.630.30">
    <property type="match status" value="1"/>
</dbReference>
<dbReference type="Pfam" id="PF13673">
    <property type="entry name" value="Acetyltransf_10"/>
    <property type="match status" value="1"/>
</dbReference>
<accession>A0A4Q1SFM7</accession>
<keyword evidence="1 4" id="KW-0808">Transferase</keyword>
<name>A0A4Q1SFM7_9BACT</name>
<dbReference type="InterPro" id="IPR050832">
    <property type="entry name" value="Bact_Acetyltransf"/>
</dbReference>
<dbReference type="Proteomes" id="UP000290253">
    <property type="component" value="Unassembled WGS sequence"/>
</dbReference>
<sequence>MEKKSDKGFAIRVATEADAPALKALIEASVHGLQAGDYSQAQRDAAVGVHLGVDSQLIADRTYFVVSPQAQPEVMAACGGWSRRQTLFGADRRPDRDASLLDPAVDAARIRAFFVHPDWARQGIGSLLLQYCEDAARAEGFRRFEMGATLTGVPLYRRWGYEETGRIELELGDGLTLPIVRMGKTDRE</sequence>
<dbReference type="RefSeq" id="WP_129206150.1">
    <property type="nucleotide sequence ID" value="NZ_BMGU01000001.1"/>
</dbReference>
<keyword evidence="5" id="KW-1185">Reference proteome</keyword>
<feature type="domain" description="N-acetyltransferase" evidence="3">
    <location>
        <begin position="9"/>
        <end position="187"/>
    </location>
</feature>
<proteinExistence type="predicted"/>
<comment type="caution">
    <text evidence="4">The sequence shown here is derived from an EMBL/GenBank/DDBJ whole genome shotgun (WGS) entry which is preliminary data.</text>
</comment>
<organism evidence="4 5">
    <name type="scientific">Silvibacterium dinghuense</name>
    <dbReference type="NCBI Taxonomy" id="1560006"/>
    <lineage>
        <taxon>Bacteria</taxon>
        <taxon>Pseudomonadati</taxon>
        <taxon>Acidobacteriota</taxon>
        <taxon>Terriglobia</taxon>
        <taxon>Terriglobales</taxon>
        <taxon>Acidobacteriaceae</taxon>
        <taxon>Silvibacterium</taxon>
    </lineage>
</organism>